<organism evidence="2 3">
    <name type="scientific">Candidatus Thiomargarita nelsonii</name>
    <dbReference type="NCBI Taxonomy" id="1003181"/>
    <lineage>
        <taxon>Bacteria</taxon>
        <taxon>Pseudomonadati</taxon>
        <taxon>Pseudomonadota</taxon>
        <taxon>Gammaproteobacteria</taxon>
        <taxon>Thiotrichales</taxon>
        <taxon>Thiotrichaceae</taxon>
        <taxon>Thiomargarita</taxon>
    </lineage>
</organism>
<evidence type="ECO:0000256" key="1">
    <source>
        <dbReference type="SAM" id="Phobius"/>
    </source>
</evidence>
<keyword evidence="3" id="KW-1185">Reference proteome</keyword>
<proteinExistence type="predicted"/>
<dbReference type="AlphaFoldDB" id="A0A0A6S6N8"/>
<keyword evidence="1" id="KW-0812">Transmembrane</keyword>
<gene>
    <name evidence="2" type="ORF">PN36_26515</name>
</gene>
<evidence type="ECO:0000313" key="2">
    <source>
        <dbReference type="EMBL" id="KHD08713.1"/>
    </source>
</evidence>
<sequence>MFLKKVIALFLILISLYFIPFSYARNIVEEYQIKAVYLFNFALFLSWPRYVFKHPNQPFRICIIGDDPFGIDLDLVIENEKVERRRVIVQRINSIKKSKYCQILFVSQSERSRMANIFTYLRRHPILTVSDMKNFANLGGMIQFFNTPNNKVRFIIVPETVDEAELIASANLLQIARIVHRR</sequence>
<dbReference type="Pfam" id="PF13689">
    <property type="entry name" value="DUF4154"/>
    <property type="match status" value="1"/>
</dbReference>
<keyword evidence="1" id="KW-1133">Transmembrane helix</keyword>
<reference evidence="2 3" key="1">
    <citation type="journal article" date="2016" name="Front. Microbiol.">
        <title>Single-Cell (Meta-)Genomics of a Dimorphic Candidatus Thiomargarita nelsonii Reveals Genomic Plasticity.</title>
        <authorList>
            <person name="Flood B.E."/>
            <person name="Fliss P."/>
            <person name="Jones D.S."/>
            <person name="Dick G.J."/>
            <person name="Jain S."/>
            <person name="Kaster A.K."/>
            <person name="Winkel M."/>
            <person name="Mussmann M."/>
            <person name="Bailey J."/>
        </authorList>
    </citation>
    <scope>NUCLEOTIDE SEQUENCE [LARGE SCALE GENOMIC DNA]</scope>
    <source>
        <strain evidence="2">Hydrate Ridge</strain>
    </source>
</reference>
<dbReference type="InterPro" id="IPR025293">
    <property type="entry name" value="YfiR/HmsC-like"/>
</dbReference>
<feature type="transmembrane region" description="Helical" evidence="1">
    <location>
        <begin position="34"/>
        <end position="52"/>
    </location>
</feature>
<dbReference type="EMBL" id="JSZA02000156">
    <property type="protein sequence ID" value="KHD08713.1"/>
    <property type="molecule type" value="Genomic_DNA"/>
</dbReference>
<comment type="caution">
    <text evidence="2">The sequence shown here is derived from an EMBL/GenBank/DDBJ whole genome shotgun (WGS) entry which is preliminary data.</text>
</comment>
<name>A0A0A6S6N8_9GAMM</name>
<protein>
    <recommendedName>
        <fullName evidence="4">Transmembrane protein</fullName>
    </recommendedName>
</protein>
<keyword evidence="1" id="KW-0472">Membrane</keyword>
<dbReference type="Proteomes" id="UP000030428">
    <property type="component" value="Unassembled WGS sequence"/>
</dbReference>
<accession>A0A0A6S6N8</accession>
<evidence type="ECO:0000313" key="3">
    <source>
        <dbReference type="Proteomes" id="UP000030428"/>
    </source>
</evidence>
<evidence type="ECO:0008006" key="4">
    <source>
        <dbReference type="Google" id="ProtNLM"/>
    </source>
</evidence>